<organism evidence="7 8">
    <name type="scientific">Microbacterium resistens</name>
    <dbReference type="NCBI Taxonomy" id="156977"/>
    <lineage>
        <taxon>Bacteria</taxon>
        <taxon>Bacillati</taxon>
        <taxon>Actinomycetota</taxon>
        <taxon>Actinomycetes</taxon>
        <taxon>Micrococcales</taxon>
        <taxon>Microbacteriaceae</taxon>
        <taxon>Microbacterium</taxon>
    </lineage>
</organism>
<evidence type="ECO:0000256" key="3">
    <source>
        <dbReference type="ARBA" id="ARBA00022989"/>
    </source>
</evidence>
<dbReference type="PROSITE" id="PS50850">
    <property type="entry name" value="MFS"/>
    <property type="match status" value="1"/>
</dbReference>
<dbReference type="Pfam" id="PF07690">
    <property type="entry name" value="MFS_1"/>
    <property type="match status" value="1"/>
</dbReference>
<evidence type="ECO:0000256" key="2">
    <source>
        <dbReference type="ARBA" id="ARBA00022692"/>
    </source>
</evidence>
<dbReference type="PANTHER" id="PTHR23501">
    <property type="entry name" value="MAJOR FACILITATOR SUPERFAMILY"/>
    <property type="match status" value="1"/>
</dbReference>
<dbReference type="EMBL" id="JAVDUM010000001">
    <property type="protein sequence ID" value="MDR6865762.1"/>
    <property type="molecule type" value="Genomic_DNA"/>
</dbReference>
<accession>A0ABU1SAA8</accession>
<dbReference type="InterPro" id="IPR011701">
    <property type="entry name" value="MFS"/>
</dbReference>
<comment type="caution">
    <text evidence="7">The sequence shown here is derived from an EMBL/GenBank/DDBJ whole genome shotgun (WGS) entry which is preliminary data.</text>
</comment>
<protein>
    <submittedName>
        <fullName evidence="7">MFS family permease</fullName>
    </submittedName>
</protein>
<feature type="transmembrane region" description="Helical" evidence="5">
    <location>
        <begin position="147"/>
        <end position="171"/>
    </location>
</feature>
<feature type="domain" description="Major facilitator superfamily (MFS) profile" evidence="6">
    <location>
        <begin position="24"/>
        <end position="465"/>
    </location>
</feature>
<dbReference type="PRINTS" id="PR01036">
    <property type="entry name" value="TCRTETB"/>
</dbReference>
<evidence type="ECO:0000313" key="8">
    <source>
        <dbReference type="Proteomes" id="UP001259347"/>
    </source>
</evidence>
<feature type="transmembrane region" description="Helical" evidence="5">
    <location>
        <begin position="209"/>
        <end position="228"/>
    </location>
</feature>
<dbReference type="PANTHER" id="PTHR23501:SF154">
    <property type="entry name" value="MULTIDRUG-EFFLUX TRANSPORTER RV1634-RELATED"/>
    <property type="match status" value="1"/>
</dbReference>
<name>A0ABU1SAA8_9MICO</name>
<sequence>MTSVTPPETKATWSALFAREHRGVAIVLAGGVAMYATNVYLTTTLLPSAVREIGGEQYFALAMSGFLIASVVTSMFVRRAIDRLGPFGAYAIALSAFAVGSAVAALAPTMTVFLVGRVLQGLGGGLITGLGFSMVRLAMPENLRSRAIGLVSAMWGVGNIVGPLLGGLFAQLGAWRAAFWLLVVLCLLLMLLAYRSLPSRERHKPVGRLPIGALIFLTLSVASVSVGSIVEIRWASWALFALALLALIPFVLTDRRAREGVLPQFTYNRGSSLKWVYIGLALLVIGSTIETYIPFFGQALGGLSPLWAGLLGAVLSWGWSLGGILSSSIDRPKLKASARILGPVILGVGLAVFGLLQVPSPTIAVIIWWYVVLFLAGLGIGIAFVHNVTAAMSSTDDPEEAMQASAGANSVQLISTAFGAAVTGFAVNFSLASGEAFASRTLAFVMAAIVLLGAVLTASTIRRGRSTTKSGSGPESTS</sequence>
<dbReference type="InterPro" id="IPR036259">
    <property type="entry name" value="MFS_trans_sf"/>
</dbReference>
<dbReference type="Gene3D" id="1.20.1720.10">
    <property type="entry name" value="Multidrug resistance protein D"/>
    <property type="match status" value="1"/>
</dbReference>
<feature type="transmembrane region" description="Helical" evidence="5">
    <location>
        <begin position="177"/>
        <end position="197"/>
    </location>
</feature>
<reference evidence="7 8" key="1">
    <citation type="submission" date="2023-07" db="EMBL/GenBank/DDBJ databases">
        <title>Sorghum-associated microbial communities from plants grown in Nebraska, USA.</title>
        <authorList>
            <person name="Schachtman D."/>
        </authorList>
    </citation>
    <scope>NUCLEOTIDE SEQUENCE [LARGE SCALE GENOMIC DNA]</scope>
    <source>
        <strain evidence="7 8">2980</strain>
    </source>
</reference>
<feature type="transmembrane region" description="Helical" evidence="5">
    <location>
        <begin position="362"/>
        <end position="385"/>
    </location>
</feature>
<dbReference type="SUPFAM" id="SSF103473">
    <property type="entry name" value="MFS general substrate transporter"/>
    <property type="match status" value="1"/>
</dbReference>
<feature type="transmembrane region" description="Helical" evidence="5">
    <location>
        <begin position="89"/>
        <end position="108"/>
    </location>
</feature>
<evidence type="ECO:0000313" key="7">
    <source>
        <dbReference type="EMBL" id="MDR6865762.1"/>
    </source>
</evidence>
<evidence type="ECO:0000256" key="5">
    <source>
        <dbReference type="SAM" id="Phobius"/>
    </source>
</evidence>
<evidence type="ECO:0000256" key="1">
    <source>
        <dbReference type="ARBA" id="ARBA00004651"/>
    </source>
</evidence>
<feature type="transmembrane region" description="Helical" evidence="5">
    <location>
        <begin position="114"/>
        <end position="135"/>
    </location>
</feature>
<gene>
    <name evidence="7" type="ORF">J2Y69_000344</name>
</gene>
<feature type="transmembrane region" description="Helical" evidence="5">
    <location>
        <begin position="58"/>
        <end position="77"/>
    </location>
</feature>
<dbReference type="RefSeq" id="WP_310016869.1">
    <property type="nucleotide sequence ID" value="NZ_JAVDUM010000001.1"/>
</dbReference>
<dbReference type="InterPro" id="IPR020846">
    <property type="entry name" value="MFS_dom"/>
</dbReference>
<keyword evidence="8" id="KW-1185">Reference proteome</keyword>
<feature type="transmembrane region" description="Helical" evidence="5">
    <location>
        <begin position="24"/>
        <end position="46"/>
    </location>
</feature>
<feature type="transmembrane region" description="Helical" evidence="5">
    <location>
        <begin position="406"/>
        <end position="429"/>
    </location>
</feature>
<feature type="transmembrane region" description="Helical" evidence="5">
    <location>
        <begin position="273"/>
        <end position="293"/>
    </location>
</feature>
<feature type="transmembrane region" description="Helical" evidence="5">
    <location>
        <begin position="337"/>
        <end position="356"/>
    </location>
</feature>
<feature type="transmembrane region" description="Helical" evidence="5">
    <location>
        <begin position="441"/>
        <end position="461"/>
    </location>
</feature>
<dbReference type="Proteomes" id="UP001259347">
    <property type="component" value="Unassembled WGS sequence"/>
</dbReference>
<evidence type="ECO:0000259" key="6">
    <source>
        <dbReference type="PROSITE" id="PS50850"/>
    </source>
</evidence>
<proteinExistence type="predicted"/>
<feature type="transmembrane region" description="Helical" evidence="5">
    <location>
        <begin position="305"/>
        <end position="325"/>
    </location>
</feature>
<feature type="transmembrane region" description="Helical" evidence="5">
    <location>
        <begin position="234"/>
        <end position="252"/>
    </location>
</feature>
<comment type="subcellular location">
    <subcellularLocation>
        <location evidence="1">Cell membrane</location>
        <topology evidence="1">Multi-pass membrane protein</topology>
    </subcellularLocation>
</comment>
<keyword evidence="2 5" id="KW-0812">Transmembrane</keyword>
<dbReference type="Gene3D" id="1.20.1250.20">
    <property type="entry name" value="MFS general substrate transporter like domains"/>
    <property type="match status" value="1"/>
</dbReference>
<keyword evidence="4 5" id="KW-0472">Membrane</keyword>
<evidence type="ECO:0000256" key="4">
    <source>
        <dbReference type="ARBA" id="ARBA00023136"/>
    </source>
</evidence>
<keyword evidence="3 5" id="KW-1133">Transmembrane helix</keyword>